<accession>A0A4Q8ACR2</accession>
<dbReference type="InterPro" id="IPR000847">
    <property type="entry name" value="LysR_HTH_N"/>
</dbReference>
<protein>
    <submittedName>
        <fullName evidence="6">DNA-binding transcriptional LysR family regulator</fullName>
    </submittedName>
</protein>
<dbReference type="GO" id="GO:0003677">
    <property type="term" value="F:DNA binding"/>
    <property type="evidence" value="ECO:0007669"/>
    <property type="project" value="UniProtKB-KW"/>
</dbReference>
<dbReference type="InterPro" id="IPR036390">
    <property type="entry name" value="WH_DNA-bd_sf"/>
</dbReference>
<gene>
    <name evidence="6" type="ORF">EV380_1577</name>
</gene>
<name>A0A4Q8ACR2_9MICC</name>
<dbReference type="PROSITE" id="PS50931">
    <property type="entry name" value="HTH_LYSR"/>
    <property type="match status" value="1"/>
</dbReference>
<dbReference type="PANTHER" id="PTHR30346:SF29">
    <property type="entry name" value="LYSR SUBSTRATE-BINDING"/>
    <property type="match status" value="1"/>
</dbReference>
<evidence type="ECO:0000256" key="1">
    <source>
        <dbReference type="ARBA" id="ARBA00009437"/>
    </source>
</evidence>
<proteinExistence type="inferred from homology"/>
<feature type="domain" description="HTH lysR-type" evidence="5">
    <location>
        <begin position="1"/>
        <end position="58"/>
    </location>
</feature>
<dbReference type="EMBL" id="SHLA01000001">
    <property type="protein sequence ID" value="RZU61992.1"/>
    <property type="molecule type" value="Genomic_DNA"/>
</dbReference>
<keyword evidence="7" id="KW-1185">Reference proteome</keyword>
<evidence type="ECO:0000256" key="2">
    <source>
        <dbReference type="ARBA" id="ARBA00023015"/>
    </source>
</evidence>
<evidence type="ECO:0000313" key="7">
    <source>
        <dbReference type="Proteomes" id="UP000292685"/>
    </source>
</evidence>
<evidence type="ECO:0000256" key="3">
    <source>
        <dbReference type="ARBA" id="ARBA00023125"/>
    </source>
</evidence>
<dbReference type="Proteomes" id="UP000292685">
    <property type="component" value="Unassembled WGS sequence"/>
</dbReference>
<dbReference type="SUPFAM" id="SSF46785">
    <property type="entry name" value="Winged helix' DNA-binding domain"/>
    <property type="match status" value="1"/>
</dbReference>
<dbReference type="AlphaFoldDB" id="A0A4Q8ACR2"/>
<comment type="similarity">
    <text evidence="1">Belongs to the LysR transcriptional regulatory family.</text>
</comment>
<dbReference type="SUPFAM" id="SSF53850">
    <property type="entry name" value="Periplasmic binding protein-like II"/>
    <property type="match status" value="1"/>
</dbReference>
<dbReference type="GO" id="GO:0003700">
    <property type="term" value="F:DNA-binding transcription factor activity"/>
    <property type="evidence" value="ECO:0007669"/>
    <property type="project" value="InterPro"/>
</dbReference>
<comment type="caution">
    <text evidence="6">The sequence shown here is derived from an EMBL/GenBank/DDBJ whole genome shotgun (WGS) entry which is preliminary data.</text>
</comment>
<dbReference type="InterPro" id="IPR005119">
    <property type="entry name" value="LysR_subst-bd"/>
</dbReference>
<dbReference type="RefSeq" id="WP_102157564.1">
    <property type="nucleotide sequence ID" value="NZ_PGGT01000006.1"/>
</dbReference>
<evidence type="ECO:0000313" key="6">
    <source>
        <dbReference type="EMBL" id="RZU61992.1"/>
    </source>
</evidence>
<dbReference type="OrthoDB" id="4131546at2"/>
<dbReference type="Gene3D" id="3.40.190.10">
    <property type="entry name" value="Periplasmic binding protein-like II"/>
    <property type="match status" value="2"/>
</dbReference>
<evidence type="ECO:0000259" key="5">
    <source>
        <dbReference type="PROSITE" id="PS50931"/>
    </source>
</evidence>
<reference evidence="6 7" key="1">
    <citation type="submission" date="2019-02" db="EMBL/GenBank/DDBJ databases">
        <title>Sequencing the genomes of 1000 actinobacteria strains.</title>
        <authorList>
            <person name="Klenk H.-P."/>
        </authorList>
    </citation>
    <scope>NUCLEOTIDE SEQUENCE [LARGE SCALE GENOMIC DNA]</scope>
    <source>
        <strain evidence="6 7">DSM 17364</strain>
    </source>
</reference>
<sequence length="309" mass="33594">MELHQLQLLRELGDLGSVNAVAREKFVSPSAISQHLTQLQRSVDVPLTRKEGRALVLTSEGRILADASAEIAAVLARARGDISDGSAARTNPVRVAGFHSIGQTVFAPLLTQTERDLPELHFFDEDVSQQQFPALAARYDLVLAHRMRHTSPWPEGQVAVVPLAFEPLDIALRTDHELARCESLDADQVIAEPWVVSRSGYSPDDVLQTIAATAGQAPTVRHRVNDYATVAALVQAGGCLGILPRYTTRHAIPETVTLRPIRGLTAGRQIDLLVRAEHLHRSSIRDVVEAIRETVRRIVAAAPPSDAAG</sequence>
<keyword evidence="2" id="KW-0805">Transcription regulation</keyword>
<dbReference type="Pfam" id="PF00126">
    <property type="entry name" value="HTH_1"/>
    <property type="match status" value="1"/>
</dbReference>
<dbReference type="Gene3D" id="1.10.10.10">
    <property type="entry name" value="Winged helix-like DNA-binding domain superfamily/Winged helix DNA-binding domain"/>
    <property type="match status" value="1"/>
</dbReference>
<keyword evidence="3 6" id="KW-0238">DNA-binding</keyword>
<dbReference type="Pfam" id="PF03466">
    <property type="entry name" value="LysR_substrate"/>
    <property type="match status" value="1"/>
</dbReference>
<dbReference type="GO" id="GO:0032993">
    <property type="term" value="C:protein-DNA complex"/>
    <property type="evidence" value="ECO:0007669"/>
    <property type="project" value="TreeGrafter"/>
</dbReference>
<dbReference type="InterPro" id="IPR036388">
    <property type="entry name" value="WH-like_DNA-bd_sf"/>
</dbReference>
<keyword evidence="4" id="KW-0804">Transcription</keyword>
<dbReference type="PANTHER" id="PTHR30346">
    <property type="entry name" value="TRANSCRIPTIONAL DUAL REGULATOR HCAR-RELATED"/>
    <property type="match status" value="1"/>
</dbReference>
<organism evidence="6 7">
    <name type="scientific">Zhihengliuella halotolerans</name>
    <dbReference type="NCBI Taxonomy" id="370736"/>
    <lineage>
        <taxon>Bacteria</taxon>
        <taxon>Bacillati</taxon>
        <taxon>Actinomycetota</taxon>
        <taxon>Actinomycetes</taxon>
        <taxon>Micrococcales</taxon>
        <taxon>Micrococcaceae</taxon>
        <taxon>Zhihengliuella</taxon>
    </lineage>
</organism>
<evidence type="ECO:0000256" key="4">
    <source>
        <dbReference type="ARBA" id="ARBA00023163"/>
    </source>
</evidence>